<dbReference type="OrthoDB" id="109569at2"/>
<accession>E8X7G1</accession>
<keyword evidence="3" id="KW-1185">Reference proteome</keyword>
<feature type="transmembrane region" description="Helical" evidence="1">
    <location>
        <begin position="156"/>
        <end position="175"/>
    </location>
</feature>
<feature type="transmembrane region" description="Helical" evidence="1">
    <location>
        <begin position="210"/>
        <end position="232"/>
    </location>
</feature>
<geneLocation type="plasmid" evidence="2 3">
    <name>pACIX903</name>
</geneLocation>
<feature type="transmembrane region" description="Helical" evidence="1">
    <location>
        <begin position="252"/>
        <end position="272"/>
    </location>
</feature>
<proteinExistence type="predicted"/>
<sequence>MVHILTSSAAVLAFQAAPGVDWLTVFTQNLTNLTTQNGGALTSFGLTELSFISLMVLVNMVITWSTDTMTFGFHREPLRIGDLVQFLLRLICCLLAENYWSNPLPGASFGFNHLFSYIAQVLSQSIDQNSLTNLEALLKTLGDGTAAPAITAPLELLAYILIELMLGVVTMVVFLVNVSGFILYGVAALFGPVFIPLYMTKNFRGKFLHFVDVLVSFAMIRAVASAFIYVWAGFLQAFVLQTFQSDYSMKMWLANLIPCIALFGAFVINMLYIPSLTQIIFGGHAGAAEKVDAALAKVAALVALA</sequence>
<name>E8X7G1_GRATM</name>
<dbReference type="AlphaFoldDB" id="E8X7G1"/>
<dbReference type="Proteomes" id="UP000000343">
    <property type="component" value="Plasmid pACIX903"/>
</dbReference>
<evidence type="ECO:0000313" key="2">
    <source>
        <dbReference type="EMBL" id="ADW71395.1"/>
    </source>
</evidence>
<gene>
    <name evidence="2" type="ordered locus">AciX9_4449</name>
</gene>
<keyword evidence="1" id="KW-1133">Transmembrane helix</keyword>
<dbReference type="EMBL" id="CP002483">
    <property type="protein sequence ID" value="ADW71395.1"/>
    <property type="molecule type" value="Genomic_DNA"/>
</dbReference>
<evidence type="ECO:0000313" key="3">
    <source>
        <dbReference type="Proteomes" id="UP000000343"/>
    </source>
</evidence>
<organism evidence="3">
    <name type="scientific">Granulicella tundricola (strain ATCC BAA-1859 / DSM 23138 / MP5ACTX9)</name>
    <dbReference type="NCBI Taxonomy" id="1198114"/>
    <lineage>
        <taxon>Bacteria</taxon>
        <taxon>Pseudomonadati</taxon>
        <taxon>Acidobacteriota</taxon>
        <taxon>Terriglobia</taxon>
        <taxon>Terriglobales</taxon>
        <taxon>Acidobacteriaceae</taxon>
        <taxon>Granulicella</taxon>
    </lineage>
</organism>
<protein>
    <recommendedName>
        <fullName evidence="4">TrbL/VirB6 plasmid conjugal transfer protein</fullName>
    </recommendedName>
</protein>
<dbReference type="RefSeq" id="WP_013573114.1">
    <property type="nucleotide sequence ID" value="NC_015058.1"/>
</dbReference>
<dbReference type="HOGENOM" id="CLU_911428_0_0_0"/>
<dbReference type="KEGG" id="acm:AciX9_4449"/>
<feature type="transmembrane region" description="Helical" evidence="1">
    <location>
        <begin position="40"/>
        <end position="62"/>
    </location>
</feature>
<reference evidence="3" key="1">
    <citation type="submission" date="2011-01" db="EMBL/GenBank/DDBJ databases">
        <title>Complete sequence of plasmid3 of Acidobacterium sp. MP5ACTX9.</title>
        <authorList>
            <consortium name="US DOE Joint Genome Institute"/>
            <person name="Lucas S."/>
            <person name="Copeland A."/>
            <person name="Lapidus A."/>
            <person name="Cheng J.-F."/>
            <person name="Goodwin L."/>
            <person name="Pitluck S."/>
            <person name="Teshima H."/>
            <person name="Detter J.C."/>
            <person name="Han C."/>
            <person name="Tapia R."/>
            <person name="Land M."/>
            <person name="Hauser L."/>
            <person name="Kyrpides N."/>
            <person name="Ivanova N."/>
            <person name="Ovchinnikova G."/>
            <person name="Pagani I."/>
            <person name="Rawat S.R."/>
            <person name="Mannisto M."/>
            <person name="Haggblom M.M."/>
            <person name="Woyke T."/>
        </authorList>
    </citation>
    <scope>NUCLEOTIDE SEQUENCE [LARGE SCALE GENOMIC DNA]</scope>
    <source>
        <strain evidence="3">MP5ACTX9</strain>
        <plasmid evidence="3">Plasmid pACIX903</plasmid>
    </source>
</reference>
<keyword evidence="1" id="KW-0472">Membrane</keyword>
<evidence type="ECO:0000256" key="1">
    <source>
        <dbReference type="SAM" id="Phobius"/>
    </source>
</evidence>
<evidence type="ECO:0008006" key="4">
    <source>
        <dbReference type="Google" id="ProtNLM"/>
    </source>
</evidence>
<feature type="transmembrane region" description="Helical" evidence="1">
    <location>
        <begin position="181"/>
        <end position="198"/>
    </location>
</feature>
<keyword evidence="1" id="KW-0812">Transmembrane</keyword>
<keyword evidence="2" id="KW-0614">Plasmid</keyword>